<dbReference type="AlphaFoldDB" id="A2BPT3"/>
<dbReference type="eggNOG" id="ENOG5030RS5">
    <property type="taxonomic scope" value="Bacteria"/>
</dbReference>
<dbReference type="Proteomes" id="UP000002590">
    <property type="component" value="Chromosome"/>
</dbReference>
<dbReference type="KEGG" id="pmb:A9601_05061"/>
<dbReference type="EMBL" id="CP000551">
    <property type="protein sequence ID" value="ABM69794.1"/>
    <property type="molecule type" value="Genomic_DNA"/>
</dbReference>
<dbReference type="OrthoDB" id="540462at2"/>
<sequence>MLLKNHLIEVFKKASLENNILLKENIVFKWVHRFGIDSLNDLLIHSSLQKETQREEENQEQISLIDEVHEENQEQISLIDEVHEENQEQISLIDEVHEENQEQIKLELSKTFESIEETKWESNGLGTSSINEISCKNQNSNKIKQFTETPELPLPYIKNLRKWINNDKKAS</sequence>
<dbReference type="STRING" id="146891.A9601_05061"/>
<proteinExistence type="predicted"/>
<dbReference type="HOGENOM" id="CLU_125453_0_0_3"/>
<evidence type="ECO:0000313" key="2">
    <source>
        <dbReference type="Proteomes" id="UP000002590"/>
    </source>
</evidence>
<reference evidence="1 2" key="1">
    <citation type="journal article" date="2007" name="PLoS Genet.">
        <title>Patterns and implications of gene gain and loss in the evolution of Prochlorococcus.</title>
        <authorList>
            <person name="Kettler G.C."/>
            <person name="Martiny A.C."/>
            <person name="Huang K."/>
            <person name="Zucker J."/>
            <person name="Coleman M.L."/>
            <person name="Rodrigue S."/>
            <person name="Chen F."/>
            <person name="Lapidus A."/>
            <person name="Ferriera S."/>
            <person name="Johnson J."/>
            <person name="Steglich C."/>
            <person name="Church G.M."/>
            <person name="Richardson P."/>
            <person name="Chisholm S.W."/>
        </authorList>
    </citation>
    <scope>NUCLEOTIDE SEQUENCE [LARGE SCALE GENOMIC DNA]</scope>
    <source>
        <strain evidence="1 2">AS9601</strain>
    </source>
</reference>
<name>A2BPT3_PROMS</name>
<gene>
    <name evidence="1" type="ordered locus">A9601_05061</name>
</gene>
<dbReference type="RefSeq" id="WP_011817962.1">
    <property type="nucleotide sequence ID" value="NC_008816.1"/>
</dbReference>
<protein>
    <submittedName>
        <fullName evidence="1">Possible glycoprotein</fullName>
    </submittedName>
</protein>
<evidence type="ECO:0000313" key="1">
    <source>
        <dbReference type="EMBL" id="ABM69794.1"/>
    </source>
</evidence>
<organism evidence="1 2">
    <name type="scientific">Prochlorococcus marinus (strain AS9601)</name>
    <dbReference type="NCBI Taxonomy" id="146891"/>
    <lineage>
        <taxon>Bacteria</taxon>
        <taxon>Bacillati</taxon>
        <taxon>Cyanobacteriota</taxon>
        <taxon>Cyanophyceae</taxon>
        <taxon>Synechococcales</taxon>
        <taxon>Prochlorococcaceae</taxon>
        <taxon>Prochlorococcus</taxon>
    </lineage>
</organism>
<accession>A2BPT3</accession>